<evidence type="ECO:0000313" key="3">
    <source>
        <dbReference type="Proteomes" id="UP001172102"/>
    </source>
</evidence>
<dbReference type="EMBL" id="JAUKUA010000005">
    <property type="protein sequence ID" value="KAK0711356.1"/>
    <property type="molecule type" value="Genomic_DNA"/>
</dbReference>
<dbReference type="Proteomes" id="UP001172102">
    <property type="component" value="Unassembled WGS sequence"/>
</dbReference>
<gene>
    <name evidence="2" type="ORF">B0H67DRAFT_646733</name>
</gene>
<reference evidence="2" key="1">
    <citation type="submission" date="2023-06" db="EMBL/GenBank/DDBJ databases">
        <title>Genome-scale phylogeny and comparative genomics of the fungal order Sordariales.</title>
        <authorList>
            <consortium name="Lawrence Berkeley National Laboratory"/>
            <person name="Hensen N."/>
            <person name="Bonometti L."/>
            <person name="Westerberg I."/>
            <person name="Brannstrom I.O."/>
            <person name="Guillou S."/>
            <person name="Cros-Aarteil S."/>
            <person name="Calhoun S."/>
            <person name="Haridas S."/>
            <person name="Kuo A."/>
            <person name="Mondo S."/>
            <person name="Pangilinan J."/>
            <person name="Riley R."/>
            <person name="Labutti K."/>
            <person name="Andreopoulos B."/>
            <person name="Lipzen A."/>
            <person name="Chen C."/>
            <person name="Yanf M."/>
            <person name="Daum C."/>
            <person name="Ng V."/>
            <person name="Clum A."/>
            <person name="Steindorff A."/>
            <person name="Ohm R."/>
            <person name="Martin F."/>
            <person name="Silar P."/>
            <person name="Natvig D."/>
            <person name="Lalanne C."/>
            <person name="Gautier V."/>
            <person name="Ament-Velasquez S.L."/>
            <person name="Kruys A."/>
            <person name="Hutchinson M.I."/>
            <person name="Powell A.J."/>
            <person name="Barry K."/>
            <person name="Miller A.N."/>
            <person name="Grigoriev I.V."/>
            <person name="Debuchy R."/>
            <person name="Gladieux P."/>
            <person name="Thoren M.H."/>
            <person name="Johannesson H."/>
        </authorList>
    </citation>
    <scope>NUCLEOTIDE SEQUENCE</scope>
    <source>
        <strain evidence="2">SMH4607-1</strain>
    </source>
</reference>
<feature type="region of interest" description="Disordered" evidence="1">
    <location>
        <begin position="1"/>
        <end position="66"/>
    </location>
</feature>
<accession>A0AA40A8Q3</accession>
<evidence type="ECO:0000256" key="1">
    <source>
        <dbReference type="SAM" id="MobiDB-lite"/>
    </source>
</evidence>
<dbReference type="AlphaFoldDB" id="A0AA40A8Q3"/>
<evidence type="ECO:0000313" key="2">
    <source>
        <dbReference type="EMBL" id="KAK0711356.1"/>
    </source>
</evidence>
<keyword evidence="3" id="KW-1185">Reference proteome</keyword>
<comment type="caution">
    <text evidence="2">The sequence shown here is derived from an EMBL/GenBank/DDBJ whole genome shotgun (WGS) entry which is preliminary data.</text>
</comment>
<organism evidence="2 3">
    <name type="scientific">Lasiosphaeris hirsuta</name>
    <dbReference type="NCBI Taxonomy" id="260670"/>
    <lineage>
        <taxon>Eukaryota</taxon>
        <taxon>Fungi</taxon>
        <taxon>Dikarya</taxon>
        <taxon>Ascomycota</taxon>
        <taxon>Pezizomycotina</taxon>
        <taxon>Sordariomycetes</taxon>
        <taxon>Sordariomycetidae</taxon>
        <taxon>Sordariales</taxon>
        <taxon>Lasiosphaeriaceae</taxon>
        <taxon>Lasiosphaeris</taxon>
    </lineage>
</organism>
<feature type="compositionally biased region" description="Polar residues" evidence="1">
    <location>
        <begin position="21"/>
        <end position="30"/>
    </location>
</feature>
<protein>
    <submittedName>
        <fullName evidence="2">Uncharacterized protein</fullName>
    </submittedName>
</protein>
<sequence length="95" mass="10527">MNPSSRAPAPAPIDIGRMKSDLNSPTNSFASDDFSMNMPSTYRDRKASSGSMESMKRVKSPKTNAHSYCGRHSDEFLFGGHGFGDLWRSITKKDH</sequence>
<proteinExistence type="predicted"/>
<name>A0AA40A8Q3_9PEZI</name>